<gene>
    <name evidence="2" type="ORF">CRG98_006453</name>
</gene>
<keyword evidence="3" id="KW-1185">Reference proteome</keyword>
<evidence type="ECO:0000313" key="2">
    <source>
        <dbReference type="EMBL" id="PKI73166.1"/>
    </source>
</evidence>
<dbReference type="Proteomes" id="UP000233551">
    <property type="component" value="Unassembled WGS sequence"/>
</dbReference>
<accession>A0A2I0KZ78</accession>
<protein>
    <submittedName>
        <fullName evidence="2">Uncharacterized protein</fullName>
    </submittedName>
</protein>
<feature type="region of interest" description="Disordered" evidence="1">
    <location>
        <begin position="107"/>
        <end position="129"/>
    </location>
</feature>
<reference evidence="2 3" key="1">
    <citation type="submission" date="2017-11" db="EMBL/GenBank/DDBJ databases">
        <title>De-novo sequencing of pomegranate (Punica granatum L.) genome.</title>
        <authorList>
            <person name="Akparov Z."/>
            <person name="Amiraslanov A."/>
            <person name="Hajiyeva S."/>
            <person name="Abbasov M."/>
            <person name="Kaur K."/>
            <person name="Hamwieh A."/>
            <person name="Solovyev V."/>
            <person name="Salamov A."/>
            <person name="Braich B."/>
            <person name="Kosarev P."/>
            <person name="Mahmoud A."/>
            <person name="Hajiyev E."/>
            <person name="Babayeva S."/>
            <person name="Izzatullayeva V."/>
            <person name="Mammadov A."/>
            <person name="Mammadov A."/>
            <person name="Sharifova S."/>
            <person name="Ojaghi J."/>
            <person name="Eynullazada K."/>
            <person name="Bayramov B."/>
            <person name="Abdulazimova A."/>
            <person name="Shahmuradov I."/>
        </authorList>
    </citation>
    <scope>NUCLEOTIDE SEQUENCE [LARGE SCALE GENOMIC DNA]</scope>
    <source>
        <strain evidence="3">cv. AG2017</strain>
        <tissue evidence="2">Leaf</tissue>
    </source>
</reference>
<evidence type="ECO:0000256" key="1">
    <source>
        <dbReference type="SAM" id="MobiDB-lite"/>
    </source>
</evidence>
<proteinExistence type="predicted"/>
<dbReference type="AlphaFoldDB" id="A0A2I0KZ78"/>
<evidence type="ECO:0000313" key="3">
    <source>
        <dbReference type="Proteomes" id="UP000233551"/>
    </source>
</evidence>
<feature type="compositionally biased region" description="Basic and acidic residues" evidence="1">
    <location>
        <begin position="116"/>
        <end position="129"/>
    </location>
</feature>
<comment type="caution">
    <text evidence="2">The sequence shown here is derived from an EMBL/GenBank/DDBJ whole genome shotgun (WGS) entry which is preliminary data.</text>
</comment>
<organism evidence="2 3">
    <name type="scientific">Punica granatum</name>
    <name type="common">Pomegranate</name>
    <dbReference type="NCBI Taxonomy" id="22663"/>
    <lineage>
        <taxon>Eukaryota</taxon>
        <taxon>Viridiplantae</taxon>
        <taxon>Streptophyta</taxon>
        <taxon>Embryophyta</taxon>
        <taxon>Tracheophyta</taxon>
        <taxon>Spermatophyta</taxon>
        <taxon>Magnoliopsida</taxon>
        <taxon>eudicotyledons</taxon>
        <taxon>Gunneridae</taxon>
        <taxon>Pentapetalae</taxon>
        <taxon>rosids</taxon>
        <taxon>malvids</taxon>
        <taxon>Myrtales</taxon>
        <taxon>Lythraceae</taxon>
        <taxon>Punica</taxon>
    </lineage>
</organism>
<sequence>MNFSLWCREEGTAPAKWIQGLPSNRLNAFVMSSTWNVMLNGHGPTSMRRSISPFTSLREPSKARTAVLLGRTRFRSTFICFRVVTGQTLRADPLSIMTRVSTPFWSTGSNGGLPTKARDTIHHRETGGK</sequence>
<name>A0A2I0KZ78_PUNGR</name>
<dbReference type="EMBL" id="PGOL01000284">
    <property type="protein sequence ID" value="PKI73166.1"/>
    <property type="molecule type" value="Genomic_DNA"/>
</dbReference>